<proteinExistence type="predicted"/>
<dbReference type="EMBL" id="GISG01116408">
    <property type="protein sequence ID" value="MBA4639985.1"/>
    <property type="molecule type" value="Transcribed_RNA"/>
</dbReference>
<accession>A0A7C8ZWG7</accession>
<dbReference type="AlphaFoldDB" id="A0A7C8ZWG7"/>
<organism evidence="2">
    <name type="scientific">Opuntia streptacantha</name>
    <name type="common">Prickly pear cactus</name>
    <name type="synonym">Opuntia cardona</name>
    <dbReference type="NCBI Taxonomy" id="393608"/>
    <lineage>
        <taxon>Eukaryota</taxon>
        <taxon>Viridiplantae</taxon>
        <taxon>Streptophyta</taxon>
        <taxon>Embryophyta</taxon>
        <taxon>Tracheophyta</taxon>
        <taxon>Spermatophyta</taxon>
        <taxon>Magnoliopsida</taxon>
        <taxon>eudicotyledons</taxon>
        <taxon>Gunneridae</taxon>
        <taxon>Pentapetalae</taxon>
        <taxon>Caryophyllales</taxon>
        <taxon>Cactineae</taxon>
        <taxon>Cactaceae</taxon>
        <taxon>Opuntioideae</taxon>
        <taxon>Opuntia</taxon>
    </lineage>
</organism>
<sequence length="133" mass="15386">MTMESEMERNFRGGFMEFLPKESCFSLMADQQGDSSSAEDMDSPRSPAARNSGVRRWTRWRKVTEDRKERCYLHSQILRIKEEELQIGADFFGDYGFDSLVPNSHPFDDHALIWSRTILPASPLSGKRIGRNH</sequence>
<reference evidence="2" key="1">
    <citation type="journal article" date="2013" name="J. Plant Res.">
        <title>Effect of fungi and light on seed germination of three Opuntia species from semiarid lands of central Mexico.</title>
        <authorList>
            <person name="Delgado-Sanchez P."/>
            <person name="Jimenez-Bremont J.F."/>
            <person name="Guerrero-Gonzalez Mde L."/>
            <person name="Flores J."/>
        </authorList>
    </citation>
    <scope>NUCLEOTIDE SEQUENCE</scope>
    <source>
        <tissue evidence="2">Cladode</tissue>
    </source>
</reference>
<evidence type="ECO:0000313" key="2">
    <source>
        <dbReference type="EMBL" id="MBA4653114.1"/>
    </source>
</evidence>
<evidence type="ECO:0000256" key="1">
    <source>
        <dbReference type="SAM" id="MobiDB-lite"/>
    </source>
</evidence>
<protein>
    <submittedName>
        <fullName evidence="2">Uncharacterized protein</fullName>
    </submittedName>
</protein>
<name>A0A7C8ZWG7_OPUST</name>
<dbReference type="EMBL" id="GISG01177569">
    <property type="protein sequence ID" value="MBA4653114.1"/>
    <property type="molecule type" value="Transcribed_RNA"/>
</dbReference>
<reference evidence="2" key="2">
    <citation type="submission" date="2020-07" db="EMBL/GenBank/DDBJ databases">
        <authorList>
            <person name="Vera ALvarez R."/>
            <person name="Arias-Moreno D.M."/>
            <person name="Jimenez-Jacinto V."/>
            <person name="Jimenez-Bremont J.F."/>
            <person name="Swaminathan K."/>
            <person name="Moose S.P."/>
            <person name="Guerrero-Gonzalez M.L."/>
            <person name="Marino-Ramirez L."/>
            <person name="Landsman D."/>
            <person name="Rodriguez-Kessler M."/>
            <person name="Delgado-Sanchez P."/>
        </authorList>
    </citation>
    <scope>NUCLEOTIDE SEQUENCE</scope>
    <source>
        <tissue evidence="2">Cladode</tissue>
    </source>
</reference>
<dbReference type="EMBL" id="GISG01116409">
    <property type="protein sequence ID" value="MBA4639986.1"/>
    <property type="molecule type" value="Transcribed_RNA"/>
</dbReference>
<feature type="region of interest" description="Disordered" evidence="1">
    <location>
        <begin position="29"/>
        <end position="54"/>
    </location>
</feature>